<name>A0A6A6XDP8_9PLEO</name>
<proteinExistence type="predicted"/>
<dbReference type="Proteomes" id="UP000799757">
    <property type="component" value="Unassembled WGS sequence"/>
</dbReference>
<organism evidence="1 2">
    <name type="scientific">Melanomma pulvis-pyrius CBS 109.77</name>
    <dbReference type="NCBI Taxonomy" id="1314802"/>
    <lineage>
        <taxon>Eukaryota</taxon>
        <taxon>Fungi</taxon>
        <taxon>Dikarya</taxon>
        <taxon>Ascomycota</taxon>
        <taxon>Pezizomycotina</taxon>
        <taxon>Dothideomycetes</taxon>
        <taxon>Pleosporomycetidae</taxon>
        <taxon>Pleosporales</taxon>
        <taxon>Melanommataceae</taxon>
        <taxon>Melanomma</taxon>
    </lineage>
</organism>
<keyword evidence="2" id="KW-1185">Reference proteome</keyword>
<reference evidence="1" key="1">
    <citation type="journal article" date="2020" name="Stud. Mycol.">
        <title>101 Dothideomycetes genomes: a test case for predicting lifestyles and emergence of pathogens.</title>
        <authorList>
            <person name="Haridas S."/>
            <person name="Albert R."/>
            <person name="Binder M."/>
            <person name="Bloem J."/>
            <person name="Labutti K."/>
            <person name="Salamov A."/>
            <person name="Andreopoulos B."/>
            <person name="Baker S."/>
            <person name="Barry K."/>
            <person name="Bills G."/>
            <person name="Bluhm B."/>
            <person name="Cannon C."/>
            <person name="Castanera R."/>
            <person name="Culley D."/>
            <person name="Daum C."/>
            <person name="Ezra D."/>
            <person name="Gonzalez J."/>
            <person name="Henrissat B."/>
            <person name="Kuo A."/>
            <person name="Liang C."/>
            <person name="Lipzen A."/>
            <person name="Lutzoni F."/>
            <person name="Magnuson J."/>
            <person name="Mondo S."/>
            <person name="Nolan M."/>
            <person name="Ohm R."/>
            <person name="Pangilinan J."/>
            <person name="Park H.-J."/>
            <person name="Ramirez L."/>
            <person name="Alfaro M."/>
            <person name="Sun H."/>
            <person name="Tritt A."/>
            <person name="Yoshinaga Y."/>
            <person name="Zwiers L.-H."/>
            <person name="Turgeon B."/>
            <person name="Goodwin S."/>
            <person name="Spatafora J."/>
            <person name="Crous P."/>
            <person name="Grigoriev I."/>
        </authorList>
    </citation>
    <scope>NUCLEOTIDE SEQUENCE</scope>
    <source>
        <strain evidence="1">CBS 109.77</strain>
    </source>
</reference>
<dbReference type="OrthoDB" id="3830579at2759"/>
<accession>A0A6A6XDP8</accession>
<dbReference type="AlphaFoldDB" id="A0A6A6XDP8"/>
<protein>
    <recommendedName>
        <fullName evidence="3">ABM domain-containing protein</fullName>
    </recommendedName>
</protein>
<evidence type="ECO:0008006" key="3">
    <source>
        <dbReference type="Google" id="ProtNLM"/>
    </source>
</evidence>
<evidence type="ECO:0000313" key="2">
    <source>
        <dbReference type="Proteomes" id="UP000799757"/>
    </source>
</evidence>
<evidence type="ECO:0000313" key="1">
    <source>
        <dbReference type="EMBL" id="KAF2794700.1"/>
    </source>
</evidence>
<sequence length="214" mass="23642">MSAAQLIQIPLTTSISGDTEPWSKLIKLLRAADSNIGTTWSPQEEDSKTAGVAANWTSFEEYQTWTKTNKYKTVTSLIKSVSSGEIYNNVVVFPKNAGPSLGAPTIELVSWIYEVSKLTNEQKKKIEVGFANFQAPLSKTSEAAGGLVGGWSQNDFNHDGITSGRFTALIGWKSVESHYACKKTKPFLDNIHWLMENDHSEPVEMVHYAYSSSE</sequence>
<dbReference type="EMBL" id="MU001882">
    <property type="protein sequence ID" value="KAF2794700.1"/>
    <property type="molecule type" value="Genomic_DNA"/>
</dbReference>
<gene>
    <name evidence="1" type="ORF">K505DRAFT_360843</name>
</gene>